<dbReference type="AlphaFoldDB" id="A0A6L9Y5I0"/>
<dbReference type="PANTHER" id="PTHR43031">
    <property type="entry name" value="FAD-DEPENDENT OXIDOREDUCTASE"/>
    <property type="match status" value="1"/>
</dbReference>
<protein>
    <submittedName>
        <fullName evidence="2">Sulfurtransferase</fullName>
    </submittedName>
</protein>
<dbReference type="Gene3D" id="3.40.250.10">
    <property type="entry name" value="Rhodanese-like domain"/>
    <property type="match status" value="1"/>
</dbReference>
<comment type="caution">
    <text evidence="2">The sequence shown here is derived from an EMBL/GenBank/DDBJ whole genome shotgun (WGS) entry which is preliminary data.</text>
</comment>
<dbReference type="SUPFAM" id="SSF52821">
    <property type="entry name" value="Rhodanese/Cell cycle control phosphatase"/>
    <property type="match status" value="1"/>
</dbReference>
<keyword evidence="2" id="KW-0808">Transferase</keyword>
<dbReference type="GO" id="GO:0016740">
    <property type="term" value="F:transferase activity"/>
    <property type="evidence" value="ECO:0007669"/>
    <property type="project" value="UniProtKB-KW"/>
</dbReference>
<accession>A0A6L9Y5I0</accession>
<dbReference type="InterPro" id="IPR001763">
    <property type="entry name" value="Rhodanese-like_dom"/>
</dbReference>
<dbReference type="RefSeq" id="WP_163763843.1">
    <property type="nucleotide sequence ID" value="NZ_JAAGYR010000003.1"/>
</dbReference>
<dbReference type="PROSITE" id="PS50206">
    <property type="entry name" value="RHODANESE_3"/>
    <property type="match status" value="1"/>
</dbReference>
<feature type="domain" description="Rhodanese" evidence="1">
    <location>
        <begin position="18"/>
        <end position="106"/>
    </location>
</feature>
<keyword evidence="3" id="KW-1185">Reference proteome</keyword>
<evidence type="ECO:0000313" key="2">
    <source>
        <dbReference type="EMBL" id="NEN75088.1"/>
    </source>
</evidence>
<dbReference type="PANTHER" id="PTHR43031:SF17">
    <property type="entry name" value="SULFURTRANSFERASE YTWF-RELATED"/>
    <property type="match status" value="1"/>
</dbReference>
<evidence type="ECO:0000259" key="1">
    <source>
        <dbReference type="PROSITE" id="PS50206"/>
    </source>
</evidence>
<reference evidence="2 3" key="1">
    <citation type="submission" date="2020-02" db="EMBL/GenBank/DDBJ databases">
        <title>Pelistega sp. NLN82 were isolated from wild rodents of the Hainan Island.</title>
        <authorList>
            <person name="Niu N."/>
            <person name="Zhou J."/>
        </authorList>
    </citation>
    <scope>NUCLEOTIDE SEQUENCE [LARGE SCALE GENOMIC DNA]</scope>
    <source>
        <strain evidence="2 3">NLN82</strain>
    </source>
</reference>
<gene>
    <name evidence="2" type="ORF">F9B74_01940</name>
</gene>
<organism evidence="2 3">
    <name type="scientific">Pelistega ratti</name>
    <dbReference type="NCBI Taxonomy" id="2652177"/>
    <lineage>
        <taxon>Bacteria</taxon>
        <taxon>Pseudomonadati</taxon>
        <taxon>Pseudomonadota</taxon>
        <taxon>Betaproteobacteria</taxon>
        <taxon>Burkholderiales</taxon>
        <taxon>Alcaligenaceae</taxon>
        <taxon>Pelistega</taxon>
    </lineage>
</organism>
<dbReference type="InterPro" id="IPR036873">
    <property type="entry name" value="Rhodanese-like_dom_sf"/>
</dbReference>
<dbReference type="Pfam" id="PF00581">
    <property type="entry name" value="Rhodanese"/>
    <property type="match status" value="1"/>
</dbReference>
<name>A0A6L9Y5I0_9BURK</name>
<dbReference type="SMART" id="SM00450">
    <property type="entry name" value="RHOD"/>
    <property type="match status" value="1"/>
</dbReference>
<dbReference type="Proteomes" id="UP000477651">
    <property type="component" value="Unassembled WGS sequence"/>
</dbReference>
<sequence>MINIPSISVHALKDWQDQGKHFTLLDVRRDDEVAYAHIKGYQHIPMHLIPIRHTEIDDTYPIVIYCHHGVRSLQTAQYLAEMGFENLFNLEGGIHAWSQEIDNTVPMY</sequence>
<dbReference type="EMBL" id="JAAGYR010000003">
    <property type="protein sequence ID" value="NEN75088.1"/>
    <property type="molecule type" value="Genomic_DNA"/>
</dbReference>
<evidence type="ECO:0000313" key="3">
    <source>
        <dbReference type="Proteomes" id="UP000477651"/>
    </source>
</evidence>
<dbReference type="InterPro" id="IPR050229">
    <property type="entry name" value="GlpE_sulfurtransferase"/>
</dbReference>
<proteinExistence type="predicted"/>